<feature type="domain" description="PurM-like C-terminal" evidence="16">
    <location>
        <begin position="1318"/>
        <end position="1439"/>
    </location>
</feature>
<evidence type="ECO:0000259" key="16">
    <source>
        <dbReference type="Pfam" id="PF02769"/>
    </source>
</evidence>
<sequence length="1784" mass="201567">MESENQLPENSENVLECMEKEGVIQIQDYLKKLYSLWNEFGIDSKRKVRRAEKVWSHVQNLLRDIYREESDLYKELQDRVNDYTQKIDKLSKSLSVVPKEITGPLAKREELLRVELEKLNEVLQIRLKSYQHLKSIELKYCKILGTEEYQLSSELEVPSQDDLKNLEQRIKALKEERDRRHKKFCLVKKDLTIILETTELEPETSLEKDILSGKDTLSLSDETMKSLEEILSKVQRRKADLEARKKELMDHLSYLWERLKVEENVRKEFTSRHENCCRSTLRSIEQEIEKYKLLRKENIHSEIESLRKEIEQLWSKCCMSDREREAFASFSSLEMTEKILEAHETELKKLQNYYKDIAHILEKIDERQQLWNKLIEFENKANDPNRFKNRGCNLLREERERKMLRKNLPKLENEIFREIEIYETRNKTVFLYYGEDYRILITNQWADREDQKENERNRRHEKRLAGTESETFLGTPFKRSFMNTPMSAPSKLFKSNAGSIYSTPMTVSKLKYGTPKMMLPLNKELFPAYKSEKKALKSVLKQKQRLVKSKNVPPSCNPTYVDFAGELRTPGKVDYQSSMFMSRRPEGNKGSEKKNVAKPIFKSVTNSPLTPTRGKTDRNLNDDEISKLKWLLMSNGTLSTSSYFPEIAGGDSKLFTLEVGPRLNFSTPFSTNAVSICNSVNLPVSRIERATRYFLELSSEVDDAIRNKIASFFHDRMTECIYNKPLESFSVDVKPASWEEVDILGKGRAALEEISNSLGLAMDDWDLDFYTQIFKEELKKNPTTVECFDLAQSNSEHSRHWFFKGNLVIDDVQIKENLFEMIMKTQKHSNQNNVIKFSDNSSAIKGFNINLFSPVDTDQPSYFKTKSAIRHIIFTAETHNFPTGVAPFSGAATGTGGRIRDVQAAGRGAHVIAGSAAYSFGNLNWSVCGGAASSVHVQGDQKEELDFGAVQRGDPEMEQKLNRVVRACIERLDKNLILSIHDQGAGGNGNVLKEIVEPIGAVIYAEEFQLGDPTISILELWGAEYQESNAILISPKDKSALQSIGDREKCPISFVGEVKSTGNIVLVEKRDEPASRHPVDLKLSCVLGKVPPKTFHLNRQPSIFKPLELPTNLQLQEALDRVLRLPSVASKRYLTNKVDRSVTGLIAQQQCVGPLHTPLADVAVIALSYWDIVGSATSIGEQPIKGILNPAAGARLSVAEALTNLVFARVTCLQDVKCSGNWMWAAKLPGEGAALYDACRAMCTVMSKLGVAIDGGKDSLSMAARVGSETVKAPGTLVISAYAPCPDITSTVTPDLKCPDEKGILLHIDLSGGRCRLGGTALAQCFNQLGVEPSDLDNPASLKDSFNVTQELINERKITAGHDISDGGFIVCLLEMAFAGNCGVNINISSKNSILDTLFSEELGWIIEVREDDLDYVMNAYKNKGICCHSIGFSTNQGKNSQIMVSVNSENVLDQPMVVLRDLWEETSFQLERRQTNNDCVEEEQQGLKCRKQPEYHLSFDISSLHLYNTWKPTGPRVAVIREEGINGDREMNAALFMAGFTTFDVTMTDLLTKKVTLGKFQGVVFPGGFSYADVLGSARGWAASFLFHPDIEAEFTAFKNRPDTFSLGVCNGCQLMALLGWVGSVPDDEGNIIPGVTLGHNKSERFESRFVTVKIEESPSIMLKDMENSTFGVWVAHGEGQFQFKNTDVFDHVISNKLAPLLYVDDSNVPTTEYPFNPNGSIGGIASVCSEDGRHLAMMPHPERCVLPWQWAWMPEDWKSSMTTVSPWLKMFTNAYEWCCRKR</sequence>
<gene>
    <name evidence="20" type="ORF">HNY73_002052</name>
</gene>
<dbReference type="GO" id="GO:0046872">
    <property type="term" value="F:metal ion binding"/>
    <property type="evidence" value="ECO:0007669"/>
    <property type="project" value="UniProtKB-KW"/>
</dbReference>
<dbReference type="GO" id="GO:0005737">
    <property type="term" value="C:cytoplasm"/>
    <property type="evidence" value="ECO:0007669"/>
    <property type="project" value="TreeGrafter"/>
</dbReference>
<evidence type="ECO:0000256" key="7">
    <source>
        <dbReference type="ARBA" id="ARBA00022755"/>
    </source>
</evidence>
<dbReference type="Pfam" id="PF03999">
    <property type="entry name" value="MAP65_ASE1"/>
    <property type="match status" value="1"/>
</dbReference>
<dbReference type="PROSITE" id="PS51273">
    <property type="entry name" value="GATASE_TYPE_1"/>
    <property type="match status" value="1"/>
</dbReference>
<proteinExistence type="inferred from homology"/>
<dbReference type="Pfam" id="PF18072">
    <property type="entry name" value="FGAR-AT_linker"/>
    <property type="match status" value="1"/>
</dbReference>
<dbReference type="CDD" id="cd01740">
    <property type="entry name" value="GATase1_FGAR_AT"/>
    <property type="match status" value="1"/>
</dbReference>
<dbReference type="GO" id="GO:0006189">
    <property type="term" value="P:'de novo' IMP biosynthetic process"/>
    <property type="evidence" value="ECO:0007669"/>
    <property type="project" value="InterPro"/>
</dbReference>
<keyword evidence="21" id="KW-1185">Reference proteome</keyword>
<dbReference type="Pfam" id="PF22689">
    <property type="entry name" value="FGAR-AT_PurM_N-like"/>
    <property type="match status" value="1"/>
</dbReference>
<dbReference type="InterPro" id="IPR055181">
    <property type="entry name" value="FGAR-AT_PurM_N-like"/>
</dbReference>
<dbReference type="InterPro" id="IPR036921">
    <property type="entry name" value="PurM-like_N_sf"/>
</dbReference>
<keyword evidence="9" id="KW-0460">Magnesium</keyword>
<dbReference type="PANTHER" id="PTHR10099:SF1">
    <property type="entry name" value="PHOSPHORIBOSYLFORMYLGLYCINAMIDINE SYNTHASE"/>
    <property type="match status" value="1"/>
</dbReference>
<evidence type="ECO:0000259" key="18">
    <source>
        <dbReference type="Pfam" id="PF18076"/>
    </source>
</evidence>
<evidence type="ECO:0000313" key="20">
    <source>
        <dbReference type="EMBL" id="KAF8794029.1"/>
    </source>
</evidence>
<dbReference type="Pfam" id="PF18076">
    <property type="entry name" value="FGAR-AT_N"/>
    <property type="match status" value="1"/>
</dbReference>
<keyword evidence="10" id="KW-0315">Glutamine amidotransferase</keyword>
<dbReference type="Pfam" id="PF13507">
    <property type="entry name" value="GATase_5"/>
    <property type="match status" value="1"/>
</dbReference>
<dbReference type="Gene3D" id="1.20.58.1520">
    <property type="match status" value="1"/>
</dbReference>
<evidence type="ECO:0000259" key="19">
    <source>
        <dbReference type="Pfam" id="PF22689"/>
    </source>
</evidence>
<dbReference type="SUPFAM" id="SSF52317">
    <property type="entry name" value="Class I glutamine amidotransferase-like"/>
    <property type="match status" value="1"/>
</dbReference>
<feature type="coiled-coil region" evidence="15">
    <location>
        <begin position="156"/>
        <end position="183"/>
    </location>
</feature>
<evidence type="ECO:0000256" key="6">
    <source>
        <dbReference type="ARBA" id="ARBA00022741"/>
    </source>
</evidence>
<feature type="coiled-coil region" evidence="15">
    <location>
        <begin position="224"/>
        <end position="251"/>
    </location>
</feature>
<comment type="similarity">
    <text evidence="2">In the N-terminal section; belongs to the FGAMS family.</text>
</comment>
<dbReference type="Pfam" id="PF02769">
    <property type="entry name" value="AIRS_C"/>
    <property type="match status" value="2"/>
</dbReference>
<dbReference type="GO" id="GO:0005524">
    <property type="term" value="F:ATP binding"/>
    <property type="evidence" value="ECO:0007669"/>
    <property type="project" value="UniProtKB-KW"/>
</dbReference>
<keyword evidence="6" id="KW-0547">Nucleotide-binding</keyword>
<dbReference type="GO" id="GO:0004642">
    <property type="term" value="F:phosphoribosylformylglycinamidine synthase activity"/>
    <property type="evidence" value="ECO:0007669"/>
    <property type="project" value="UniProtKB-EC"/>
</dbReference>
<keyword evidence="4" id="KW-0436">Ligase</keyword>
<protein>
    <recommendedName>
        <fullName evidence="14">Phosphoribosylformylglycinamidine synthase</fullName>
        <ecNumber evidence="3">6.3.5.3</ecNumber>
    </recommendedName>
    <alternativeName>
        <fullName evidence="12">Formylglycinamide ribonucleotide amidotransferase</fullName>
    </alternativeName>
    <alternativeName>
        <fullName evidence="11">Formylglycinamide ribotide amidotransferase</fullName>
    </alternativeName>
</protein>
<evidence type="ECO:0000256" key="8">
    <source>
        <dbReference type="ARBA" id="ARBA00022840"/>
    </source>
</evidence>
<evidence type="ECO:0000256" key="9">
    <source>
        <dbReference type="ARBA" id="ARBA00022842"/>
    </source>
</evidence>
<dbReference type="SUPFAM" id="SSF109736">
    <property type="entry name" value="FGAM synthase PurL, linker domain"/>
    <property type="match status" value="1"/>
</dbReference>
<reference evidence="20" key="1">
    <citation type="journal article" date="2020" name="bioRxiv">
        <title>Chromosome-level reference genome of the European wasp spider Argiope bruennichi: a resource for studies on range expansion and evolutionary adaptation.</title>
        <authorList>
            <person name="Sheffer M.M."/>
            <person name="Hoppe A."/>
            <person name="Krehenwinkel H."/>
            <person name="Uhl G."/>
            <person name="Kuss A.W."/>
            <person name="Jensen L."/>
            <person name="Jensen C."/>
            <person name="Gillespie R.G."/>
            <person name="Hoff K.J."/>
            <person name="Prost S."/>
        </authorList>
    </citation>
    <scope>NUCLEOTIDE SEQUENCE</scope>
</reference>
<name>A0A8T0FWK9_ARGBR</name>
<evidence type="ECO:0000256" key="12">
    <source>
        <dbReference type="ARBA" id="ARBA00032632"/>
    </source>
</evidence>
<dbReference type="NCBIfam" id="TIGR01735">
    <property type="entry name" value="FGAM_synt"/>
    <property type="match status" value="1"/>
</dbReference>
<dbReference type="FunFam" id="1.10.8.750:FF:000001">
    <property type="entry name" value="Putative phosphoribosylformylglycinamidine synthase"/>
    <property type="match status" value="1"/>
</dbReference>
<evidence type="ECO:0000256" key="13">
    <source>
        <dbReference type="ARBA" id="ARBA00052585"/>
    </source>
</evidence>
<dbReference type="InterPro" id="IPR036676">
    <property type="entry name" value="PurM-like_C_sf"/>
</dbReference>
<dbReference type="SMART" id="SM01211">
    <property type="entry name" value="GATase_5"/>
    <property type="match status" value="1"/>
</dbReference>
<dbReference type="InterPro" id="IPR036604">
    <property type="entry name" value="PurS-like_sf"/>
</dbReference>
<dbReference type="NCBIfam" id="NF003672">
    <property type="entry name" value="PRK05297.1"/>
    <property type="match status" value="1"/>
</dbReference>
<feature type="domain" description="Phosphoribosylformylglycinamidine synthase linker" evidence="17">
    <location>
        <begin position="751"/>
        <end position="800"/>
    </location>
</feature>
<feature type="domain" description="Phosphoribosylformylglycinamidine synthase N-terminal" evidence="18">
    <location>
        <begin position="616"/>
        <end position="724"/>
    </location>
</feature>
<keyword evidence="5" id="KW-0479">Metal-binding</keyword>
<evidence type="ECO:0000256" key="3">
    <source>
        <dbReference type="ARBA" id="ARBA00012747"/>
    </source>
</evidence>
<dbReference type="Gene3D" id="1.10.8.750">
    <property type="entry name" value="Phosphoribosylformylglycinamidine synthase, linker domain"/>
    <property type="match status" value="1"/>
</dbReference>
<dbReference type="PANTHER" id="PTHR10099">
    <property type="entry name" value="PHOSPHORIBOSYLFORMYLGLYCINAMIDINE SYNTHASE"/>
    <property type="match status" value="1"/>
</dbReference>
<evidence type="ECO:0000256" key="11">
    <source>
        <dbReference type="ARBA" id="ARBA00029823"/>
    </source>
</evidence>
<dbReference type="Gene3D" id="3.40.50.880">
    <property type="match status" value="1"/>
</dbReference>
<dbReference type="InterPro" id="IPR029062">
    <property type="entry name" value="Class_I_gatase-like"/>
</dbReference>
<dbReference type="InterPro" id="IPR010073">
    <property type="entry name" value="PurL_large"/>
</dbReference>
<dbReference type="Gene3D" id="3.30.1330.10">
    <property type="entry name" value="PurM-like, N-terminal domain"/>
    <property type="match status" value="1"/>
</dbReference>
<dbReference type="CDD" id="cd02204">
    <property type="entry name" value="PurL_repeat2"/>
    <property type="match status" value="1"/>
</dbReference>
<dbReference type="EC" id="6.3.5.3" evidence="3"/>
<dbReference type="SUPFAM" id="SSF55326">
    <property type="entry name" value="PurM N-terminal domain-like"/>
    <property type="match status" value="2"/>
</dbReference>
<dbReference type="SUPFAM" id="SSF82697">
    <property type="entry name" value="PurS-like"/>
    <property type="match status" value="1"/>
</dbReference>
<dbReference type="FunFam" id="3.90.650.10:FF:000028">
    <property type="entry name" value="Phosphoribosylformylglycinamidine synthase-like Protein"/>
    <property type="match status" value="1"/>
</dbReference>
<evidence type="ECO:0000256" key="14">
    <source>
        <dbReference type="ARBA" id="ARBA00071729"/>
    </source>
</evidence>
<dbReference type="InterPro" id="IPR010918">
    <property type="entry name" value="PurM-like_C_dom"/>
</dbReference>
<dbReference type="Proteomes" id="UP000807504">
    <property type="component" value="Unassembled WGS sequence"/>
</dbReference>
<comment type="caution">
    <text evidence="20">The sequence shown here is derived from an EMBL/GenBank/DDBJ whole genome shotgun (WGS) entry which is preliminary data.</text>
</comment>
<evidence type="ECO:0000259" key="17">
    <source>
        <dbReference type="Pfam" id="PF18072"/>
    </source>
</evidence>
<reference evidence="20" key="2">
    <citation type="submission" date="2020-06" db="EMBL/GenBank/DDBJ databases">
        <authorList>
            <person name="Sheffer M."/>
        </authorList>
    </citation>
    <scope>NUCLEOTIDE SEQUENCE</scope>
</reference>
<feature type="coiled-coil region" evidence="15">
    <location>
        <begin position="66"/>
        <end position="93"/>
    </location>
</feature>
<keyword evidence="15" id="KW-0175">Coiled coil</keyword>
<comment type="catalytic activity">
    <reaction evidence="13">
        <text>N(2)-formyl-N(1)-(5-phospho-beta-D-ribosyl)glycinamide + L-glutamine + ATP + H2O = 2-formamido-N(1)-(5-O-phospho-beta-D-ribosyl)acetamidine + L-glutamate + ADP + phosphate + H(+)</text>
        <dbReference type="Rhea" id="RHEA:17129"/>
        <dbReference type="ChEBI" id="CHEBI:15377"/>
        <dbReference type="ChEBI" id="CHEBI:15378"/>
        <dbReference type="ChEBI" id="CHEBI:29985"/>
        <dbReference type="ChEBI" id="CHEBI:30616"/>
        <dbReference type="ChEBI" id="CHEBI:43474"/>
        <dbReference type="ChEBI" id="CHEBI:58359"/>
        <dbReference type="ChEBI" id="CHEBI:147286"/>
        <dbReference type="ChEBI" id="CHEBI:147287"/>
        <dbReference type="ChEBI" id="CHEBI:456216"/>
        <dbReference type="EC" id="6.3.5.3"/>
    </reaction>
</comment>
<keyword evidence="7" id="KW-0658">Purine biosynthesis</keyword>
<dbReference type="SUPFAM" id="SSF56042">
    <property type="entry name" value="PurM C-terminal domain-like"/>
    <property type="match status" value="2"/>
</dbReference>
<evidence type="ECO:0000256" key="15">
    <source>
        <dbReference type="SAM" id="Coils"/>
    </source>
</evidence>
<accession>A0A8T0FWK9</accession>
<dbReference type="FunFam" id="3.40.50.880:FF:000008">
    <property type="entry name" value="Phosphoribosylformylglycinamidine synthase"/>
    <property type="match status" value="1"/>
</dbReference>
<dbReference type="InterPro" id="IPR041609">
    <property type="entry name" value="PurL_linker"/>
</dbReference>
<evidence type="ECO:0000256" key="4">
    <source>
        <dbReference type="ARBA" id="ARBA00022598"/>
    </source>
</evidence>
<dbReference type="Gene3D" id="3.90.650.10">
    <property type="entry name" value="PurM-like C-terminal domain"/>
    <property type="match status" value="2"/>
</dbReference>
<evidence type="ECO:0000256" key="1">
    <source>
        <dbReference type="ARBA" id="ARBA00004920"/>
    </source>
</evidence>
<feature type="domain" description="FGAR-AT PurM N-terminal-like" evidence="19">
    <location>
        <begin position="1130"/>
        <end position="1284"/>
    </location>
</feature>
<evidence type="ECO:0000313" key="21">
    <source>
        <dbReference type="Proteomes" id="UP000807504"/>
    </source>
</evidence>
<evidence type="ECO:0000256" key="5">
    <source>
        <dbReference type="ARBA" id="ARBA00022723"/>
    </source>
</evidence>
<feature type="domain" description="PurM-like C-terminal" evidence="16">
    <location>
        <begin position="926"/>
        <end position="1066"/>
    </location>
</feature>
<keyword evidence="8" id="KW-0067">ATP-binding</keyword>
<dbReference type="InterPro" id="IPR040707">
    <property type="entry name" value="FGAR-AT_N"/>
</dbReference>
<evidence type="ECO:0000256" key="2">
    <source>
        <dbReference type="ARBA" id="ARBA00008608"/>
    </source>
</evidence>
<organism evidence="20 21">
    <name type="scientific">Argiope bruennichi</name>
    <name type="common">Wasp spider</name>
    <name type="synonym">Aranea bruennichi</name>
    <dbReference type="NCBI Taxonomy" id="94029"/>
    <lineage>
        <taxon>Eukaryota</taxon>
        <taxon>Metazoa</taxon>
        <taxon>Ecdysozoa</taxon>
        <taxon>Arthropoda</taxon>
        <taxon>Chelicerata</taxon>
        <taxon>Arachnida</taxon>
        <taxon>Araneae</taxon>
        <taxon>Araneomorphae</taxon>
        <taxon>Entelegynae</taxon>
        <taxon>Araneoidea</taxon>
        <taxon>Araneidae</taxon>
        <taxon>Argiope</taxon>
    </lineage>
</organism>
<dbReference type="FunFam" id="3.30.1330.10:FF:000007">
    <property type="entry name" value="Phosphoribosylformylglycinamidine synthase, putative"/>
    <property type="match status" value="1"/>
</dbReference>
<dbReference type="EMBL" id="JABXBU010000002">
    <property type="protein sequence ID" value="KAF8794029.1"/>
    <property type="molecule type" value="Genomic_DNA"/>
</dbReference>
<evidence type="ECO:0000256" key="10">
    <source>
        <dbReference type="ARBA" id="ARBA00022962"/>
    </source>
</evidence>
<comment type="pathway">
    <text evidence="1">Purine metabolism; IMP biosynthesis via de novo pathway; 5-amino-1-(5-phospho-D-ribosyl)imidazole from N(2)-formyl-N(1)-(5-phospho-D-ribosyl)glycinamide: step 1/2.</text>
</comment>